<reference evidence="1 2" key="1">
    <citation type="submission" date="2017-03" db="EMBL/GenBank/DDBJ databases">
        <title>An alternative strategy for trypanosome survival in the mammalian bloodstream revealed through genome and transcriptome analysis of the ubiquitous bovine parasite Trypanosoma (Megatrypanum) theileri.</title>
        <authorList>
            <person name="Kelly S."/>
            <person name="Ivens A."/>
            <person name="Mott A."/>
            <person name="O'Neill E."/>
            <person name="Emms D."/>
            <person name="Macleod O."/>
            <person name="Voorheis P."/>
            <person name="Matthews J."/>
            <person name="Matthews K."/>
            <person name="Carrington M."/>
        </authorList>
    </citation>
    <scope>NUCLEOTIDE SEQUENCE [LARGE SCALE GENOMIC DNA]</scope>
    <source>
        <strain evidence="1">Edinburgh</strain>
    </source>
</reference>
<name>A0A1X0NZY2_9TRYP</name>
<dbReference type="EMBL" id="NBCO01000009">
    <property type="protein sequence ID" value="ORC90257.1"/>
    <property type="molecule type" value="Genomic_DNA"/>
</dbReference>
<organism evidence="1 2">
    <name type="scientific">Trypanosoma theileri</name>
    <dbReference type="NCBI Taxonomy" id="67003"/>
    <lineage>
        <taxon>Eukaryota</taxon>
        <taxon>Discoba</taxon>
        <taxon>Euglenozoa</taxon>
        <taxon>Kinetoplastea</taxon>
        <taxon>Metakinetoplastina</taxon>
        <taxon>Trypanosomatida</taxon>
        <taxon>Trypanosomatidae</taxon>
        <taxon>Trypanosoma</taxon>
    </lineage>
</organism>
<dbReference type="AlphaFoldDB" id="A0A1X0NZY2"/>
<dbReference type="InterPro" id="IPR029058">
    <property type="entry name" value="AB_hydrolase_fold"/>
</dbReference>
<dbReference type="Gene3D" id="3.40.50.1820">
    <property type="entry name" value="alpha/beta hydrolase"/>
    <property type="match status" value="1"/>
</dbReference>
<evidence type="ECO:0008006" key="3">
    <source>
        <dbReference type="Google" id="ProtNLM"/>
    </source>
</evidence>
<evidence type="ECO:0000313" key="2">
    <source>
        <dbReference type="Proteomes" id="UP000192257"/>
    </source>
</evidence>
<comment type="caution">
    <text evidence="1">The sequence shown here is derived from an EMBL/GenBank/DDBJ whole genome shotgun (WGS) entry which is preliminary data.</text>
</comment>
<dbReference type="GeneID" id="39984326"/>
<protein>
    <recommendedName>
        <fullName evidence="3">Fungal lipase-like domain-containing protein</fullName>
    </recommendedName>
</protein>
<dbReference type="RefSeq" id="XP_028884323.1">
    <property type="nucleotide sequence ID" value="XM_029024546.1"/>
</dbReference>
<evidence type="ECO:0000313" key="1">
    <source>
        <dbReference type="EMBL" id="ORC90257.1"/>
    </source>
</evidence>
<proteinExistence type="predicted"/>
<dbReference type="Proteomes" id="UP000192257">
    <property type="component" value="Unassembled WGS sequence"/>
</dbReference>
<dbReference type="SUPFAM" id="SSF53474">
    <property type="entry name" value="alpha/beta-Hydrolases"/>
    <property type="match status" value="1"/>
</dbReference>
<accession>A0A1X0NZY2</accession>
<gene>
    <name evidence="1" type="ORF">TM35_000093070</name>
</gene>
<dbReference type="VEuPathDB" id="TriTrypDB:TM35_000093070"/>
<dbReference type="OrthoDB" id="239042at2759"/>
<keyword evidence="2" id="KW-1185">Reference proteome</keyword>
<sequence length="443" mass="50338">MGSTQSKNPTTGPDVVLKKRPLLTSEDIPSLPIVSHRIYAHLALHVYEHPNTPKLPTAWTVFLSAKDLNLDKEGYFAVAYVNHELRHCIIAQRGTTNALGMRTGVWTYFDERTIQFSLAQQFSKQVRSYLGLTLGETPEWFVSYTGHSLGAVLAACRAVEEQTYAITFESPGCKTFIEKTMSPLKIEDADIITYLRTPNPINSLRPHCGYIVQIPFESGDKNPLQPRVVSSSMLRLPSIPTPQEFIRGKLPRVVGIPDIQLYVGKIEPLLREMLEDTQQIHAMIGIFNHFKESDEPSNETVVLRWPSNIMQFLEYYNAKKALEDPLNQQVNISAAYESLVRDLYLTAERPKNSLPLHFLNKHSLKLLRLWSRDDSVLLGKIPLTLMDRKVLNNTTIEDGCMCTSVLTAFQTKQYLSLLVFRPSIRKVLDQLVFDPLLENRSKL</sequence>